<evidence type="ECO:0000313" key="3">
    <source>
        <dbReference type="Proteomes" id="UP000034805"/>
    </source>
</evidence>
<dbReference type="AlphaFoldDB" id="A0A0P7XI55"/>
<accession>A0A0P7XI55</accession>
<reference evidence="2 3" key="1">
    <citation type="submission" date="2015-08" db="EMBL/GenBank/DDBJ databases">
        <title>The genome of the Asian arowana (Scleropages formosus).</title>
        <authorList>
            <person name="Tan M.H."/>
            <person name="Gan H.M."/>
            <person name="Croft L.J."/>
            <person name="Austin C.M."/>
        </authorList>
    </citation>
    <scope>NUCLEOTIDE SEQUENCE [LARGE SCALE GENOMIC DNA]</scope>
    <source>
        <strain evidence="2">Aro1</strain>
    </source>
</reference>
<evidence type="ECO:0008006" key="4">
    <source>
        <dbReference type="Google" id="ProtNLM"/>
    </source>
</evidence>
<dbReference type="EMBL" id="JARO02001201">
    <property type="protein sequence ID" value="KPP76167.1"/>
    <property type="molecule type" value="Genomic_DNA"/>
</dbReference>
<feature type="region of interest" description="Disordered" evidence="1">
    <location>
        <begin position="1"/>
        <end position="68"/>
    </location>
</feature>
<dbReference type="Proteomes" id="UP000034805">
    <property type="component" value="Unassembled WGS sequence"/>
</dbReference>
<feature type="compositionally biased region" description="Low complexity" evidence="1">
    <location>
        <begin position="45"/>
        <end position="59"/>
    </location>
</feature>
<gene>
    <name evidence="2" type="ORF">Z043_104506</name>
</gene>
<organism evidence="2 3">
    <name type="scientific">Scleropages formosus</name>
    <name type="common">Asian bonytongue</name>
    <name type="synonym">Osteoglossum formosum</name>
    <dbReference type="NCBI Taxonomy" id="113540"/>
    <lineage>
        <taxon>Eukaryota</taxon>
        <taxon>Metazoa</taxon>
        <taxon>Chordata</taxon>
        <taxon>Craniata</taxon>
        <taxon>Vertebrata</taxon>
        <taxon>Euteleostomi</taxon>
        <taxon>Actinopterygii</taxon>
        <taxon>Neopterygii</taxon>
        <taxon>Teleostei</taxon>
        <taxon>Osteoglossocephala</taxon>
        <taxon>Osteoglossomorpha</taxon>
        <taxon>Osteoglossiformes</taxon>
        <taxon>Osteoglossidae</taxon>
        <taxon>Scleropages</taxon>
    </lineage>
</organism>
<protein>
    <recommendedName>
        <fullName evidence="4">Voltage-dependent T-type calcium channel subunit alpha-1I-like</fullName>
    </recommendedName>
</protein>
<sequence length="134" mass="14152">MTDGEVRPPGPHLDSDPVKVPMSASDRGPGEGENPGGEEGEEEGSSTGNAPAGSSGSSGQDHAPDLVVDDEEQVLYPGLAPVVFFCVKQTTRPRSWCLRMVCNPYPLQGRVCPASVSKHHLCFPSKPIGGSIYY</sequence>
<proteinExistence type="predicted"/>
<evidence type="ECO:0000313" key="2">
    <source>
        <dbReference type="EMBL" id="KPP76167.1"/>
    </source>
</evidence>
<name>A0A0P7XI55_SCLFO</name>
<evidence type="ECO:0000256" key="1">
    <source>
        <dbReference type="SAM" id="MobiDB-lite"/>
    </source>
</evidence>
<comment type="caution">
    <text evidence="2">The sequence shown here is derived from an EMBL/GenBank/DDBJ whole genome shotgun (WGS) entry which is preliminary data.</text>
</comment>